<dbReference type="Proteomes" id="UP000652763">
    <property type="component" value="Unassembled WGS sequence"/>
</dbReference>
<protein>
    <submittedName>
        <fullName evidence="6">LysR family transcriptional regulator</fullName>
    </submittedName>
</protein>
<evidence type="ECO:0000313" key="6">
    <source>
        <dbReference type="EMBL" id="MBD8044422.1"/>
    </source>
</evidence>
<accession>A0ABR8YJN9</accession>
<comment type="similarity">
    <text evidence="1">Belongs to the LysR transcriptional regulatory family.</text>
</comment>
<dbReference type="Pfam" id="PF03466">
    <property type="entry name" value="LysR_substrate"/>
    <property type="match status" value="1"/>
</dbReference>
<dbReference type="SUPFAM" id="SSF46785">
    <property type="entry name" value="Winged helix' DNA-binding domain"/>
    <property type="match status" value="1"/>
</dbReference>
<name>A0ABR8YJN9_9MICC</name>
<dbReference type="CDD" id="cd05466">
    <property type="entry name" value="PBP2_LTTR_substrate"/>
    <property type="match status" value="1"/>
</dbReference>
<keyword evidence="7" id="KW-1185">Reference proteome</keyword>
<evidence type="ECO:0000256" key="3">
    <source>
        <dbReference type="ARBA" id="ARBA00023125"/>
    </source>
</evidence>
<sequence>MMDQRELQYFLAVANHGTVSAAAAAVYVSQPAVSRRIAGLERKLGVRLFRRTASGMKLTPAGERVRELAQDLQNRQDRADGVLEAMRRGHQSFTVACPETTANFFIAPFIAGGAPIADIQPAHPGEVYARLSTGADMAVNTSAPPSHLRGHHLASAPVFVHFRSGDRLAAAGAEVELADVAREPVLLPGHGSAIGKTVRDTALAGRIDLALARTTSNGTMAQAMAAAGHGNAVTIEPAGFGLKSAFLIHRGRRLSIGLYAGWESDHYAAAELGGLATALGAWMQDRVPRLAGLAPRSPAAPSEHPASS</sequence>
<organism evidence="6 7">
    <name type="scientific">Arthrobacter pullicola</name>
    <dbReference type="NCBI Taxonomy" id="2762224"/>
    <lineage>
        <taxon>Bacteria</taxon>
        <taxon>Bacillati</taxon>
        <taxon>Actinomycetota</taxon>
        <taxon>Actinomycetes</taxon>
        <taxon>Micrococcales</taxon>
        <taxon>Micrococcaceae</taxon>
        <taxon>Arthrobacter</taxon>
    </lineage>
</organism>
<proteinExistence type="inferred from homology"/>
<evidence type="ECO:0000256" key="2">
    <source>
        <dbReference type="ARBA" id="ARBA00023015"/>
    </source>
</evidence>
<dbReference type="InterPro" id="IPR036388">
    <property type="entry name" value="WH-like_DNA-bd_sf"/>
</dbReference>
<feature type="domain" description="HTH lysR-type" evidence="5">
    <location>
        <begin position="2"/>
        <end position="59"/>
    </location>
</feature>
<dbReference type="RefSeq" id="WP_191747413.1">
    <property type="nucleotide sequence ID" value="NZ_JACSQC010000005.1"/>
</dbReference>
<gene>
    <name evidence="6" type="ORF">H9638_11460</name>
</gene>
<dbReference type="Gene3D" id="3.40.190.10">
    <property type="entry name" value="Periplasmic binding protein-like II"/>
    <property type="match status" value="2"/>
</dbReference>
<dbReference type="Pfam" id="PF00126">
    <property type="entry name" value="HTH_1"/>
    <property type="match status" value="1"/>
</dbReference>
<dbReference type="PANTHER" id="PTHR30346">
    <property type="entry name" value="TRANSCRIPTIONAL DUAL REGULATOR HCAR-RELATED"/>
    <property type="match status" value="1"/>
</dbReference>
<dbReference type="EMBL" id="JACSQC010000005">
    <property type="protein sequence ID" value="MBD8044422.1"/>
    <property type="molecule type" value="Genomic_DNA"/>
</dbReference>
<keyword evidence="3" id="KW-0238">DNA-binding</keyword>
<keyword evidence="4" id="KW-0804">Transcription</keyword>
<dbReference type="PRINTS" id="PR00039">
    <property type="entry name" value="HTHLYSR"/>
</dbReference>
<dbReference type="Gene3D" id="1.10.10.10">
    <property type="entry name" value="Winged helix-like DNA-binding domain superfamily/Winged helix DNA-binding domain"/>
    <property type="match status" value="1"/>
</dbReference>
<dbReference type="InterPro" id="IPR000847">
    <property type="entry name" value="LysR_HTH_N"/>
</dbReference>
<keyword evidence="2" id="KW-0805">Transcription regulation</keyword>
<dbReference type="PROSITE" id="PS50931">
    <property type="entry name" value="HTH_LYSR"/>
    <property type="match status" value="1"/>
</dbReference>
<evidence type="ECO:0000313" key="7">
    <source>
        <dbReference type="Proteomes" id="UP000652763"/>
    </source>
</evidence>
<dbReference type="SUPFAM" id="SSF53850">
    <property type="entry name" value="Periplasmic binding protein-like II"/>
    <property type="match status" value="1"/>
</dbReference>
<evidence type="ECO:0000256" key="1">
    <source>
        <dbReference type="ARBA" id="ARBA00009437"/>
    </source>
</evidence>
<reference evidence="6 7" key="1">
    <citation type="submission" date="2020-08" db="EMBL/GenBank/DDBJ databases">
        <title>A Genomic Blueprint of the Chicken Gut Microbiome.</title>
        <authorList>
            <person name="Gilroy R."/>
            <person name="Ravi A."/>
            <person name="Getino M."/>
            <person name="Pursley I."/>
            <person name="Horton D.L."/>
            <person name="Alikhan N.-F."/>
            <person name="Baker D."/>
            <person name="Gharbi K."/>
            <person name="Hall N."/>
            <person name="Watson M."/>
            <person name="Adriaenssens E.M."/>
            <person name="Foster-Nyarko E."/>
            <person name="Jarju S."/>
            <person name="Secka A."/>
            <person name="Antonio M."/>
            <person name="Oren A."/>
            <person name="Chaudhuri R."/>
            <person name="La Ragione R.M."/>
            <person name="Hildebrand F."/>
            <person name="Pallen M.J."/>
        </authorList>
    </citation>
    <scope>NUCLEOTIDE SEQUENCE [LARGE SCALE GENOMIC DNA]</scope>
    <source>
        <strain evidence="6 7">Sa2BUA2</strain>
    </source>
</reference>
<dbReference type="InterPro" id="IPR005119">
    <property type="entry name" value="LysR_subst-bd"/>
</dbReference>
<dbReference type="PANTHER" id="PTHR30346:SF29">
    <property type="entry name" value="LYSR SUBSTRATE-BINDING"/>
    <property type="match status" value="1"/>
</dbReference>
<evidence type="ECO:0000259" key="5">
    <source>
        <dbReference type="PROSITE" id="PS50931"/>
    </source>
</evidence>
<comment type="caution">
    <text evidence="6">The sequence shown here is derived from an EMBL/GenBank/DDBJ whole genome shotgun (WGS) entry which is preliminary data.</text>
</comment>
<dbReference type="InterPro" id="IPR036390">
    <property type="entry name" value="WH_DNA-bd_sf"/>
</dbReference>
<evidence type="ECO:0000256" key="4">
    <source>
        <dbReference type="ARBA" id="ARBA00023163"/>
    </source>
</evidence>